<comment type="caution">
    <text evidence="2">The sequence shown here is derived from an EMBL/GenBank/DDBJ whole genome shotgun (WGS) entry which is preliminary data.</text>
</comment>
<gene>
    <name evidence="2" type="ORF">HKBW3S42_01153</name>
</gene>
<dbReference type="InterPro" id="IPR056798">
    <property type="entry name" value="ADH_Fe_C"/>
</dbReference>
<dbReference type="Gene3D" id="1.20.1090.10">
    <property type="entry name" value="Dehydroquinate synthase-like - alpha domain"/>
    <property type="match status" value="1"/>
</dbReference>
<protein>
    <submittedName>
        <fullName evidence="2">Lactaldehyde reductase</fullName>
    </submittedName>
</protein>
<feature type="domain" description="Fe-containing alcohol dehydrogenase-like C-terminal" evidence="1">
    <location>
        <begin position="1"/>
        <end position="141"/>
    </location>
</feature>
<reference evidence="2 3" key="1">
    <citation type="journal article" date="2020" name="Front. Microbiol.">
        <title>Single-cell genomics of novel Actinobacteria with the Wood-Ljungdahl pathway discovered in a serpentinizing system.</title>
        <authorList>
            <person name="Merino N."/>
            <person name="Kawai M."/>
            <person name="Boyd E.S."/>
            <person name="Colman D.R."/>
            <person name="McGlynn S.E."/>
            <person name="Nealson K.H."/>
            <person name="Kurokawa K."/>
            <person name="Hongoh Y."/>
        </authorList>
    </citation>
    <scope>NUCLEOTIDE SEQUENCE [LARGE SCALE GENOMIC DNA]</scope>
    <source>
        <strain evidence="2 3">S42</strain>
    </source>
</reference>
<dbReference type="PANTHER" id="PTHR11496">
    <property type="entry name" value="ALCOHOL DEHYDROGENASE"/>
    <property type="match status" value="1"/>
</dbReference>
<evidence type="ECO:0000259" key="1">
    <source>
        <dbReference type="Pfam" id="PF25137"/>
    </source>
</evidence>
<dbReference type="EMBL" id="BLSA01000171">
    <property type="protein sequence ID" value="GFP32846.1"/>
    <property type="molecule type" value="Genomic_DNA"/>
</dbReference>
<organism evidence="2 3">
    <name type="scientific">Candidatus Hakubella thermalkaliphila</name>
    <dbReference type="NCBI Taxonomy" id="2754717"/>
    <lineage>
        <taxon>Bacteria</taxon>
        <taxon>Bacillati</taxon>
        <taxon>Actinomycetota</taxon>
        <taxon>Actinomycetota incertae sedis</taxon>
        <taxon>Candidatus Hakubellales</taxon>
        <taxon>Candidatus Hakubellaceae</taxon>
        <taxon>Candidatus Hakubella</taxon>
    </lineage>
</organism>
<evidence type="ECO:0000313" key="3">
    <source>
        <dbReference type="Proteomes" id="UP000568877"/>
    </source>
</evidence>
<dbReference type="Pfam" id="PF25137">
    <property type="entry name" value="ADH_Fe_C"/>
    <property type="match status" value="1"/>
</dbReference>
<dbReference type="InterPro" id="IPR018211">
    <property type="entry name" value="ADH_Fe_CS"/>
</dbReference>
<dbReference type="SUPFAM" id="SSF56796">
    <property type="entry name" value="Dehydroquinate synthase-like"/>
    <property type="match status" value="1"/>
</dbReference>
<sequence>MLIAANMAGIAFSNAQVGLVHALAHSVGAKFKVHHGLANSILLPACLRYNADACGEIYLNILSALGVNIERIQPDEAGDVLADKIVEFTKKLSLPQKLRDVGVPEKGLKECSEIALSDGAIIYNPKFVTDSTEILRIYQLAW</sequence>
<name>A0A6V8PP71_9ACTN</name>
<dbReference type="GO" id="GO:0046872">
    <property type="term" value="F:metal ion binding"/>
    <property type="evidence" value="ECO:0007669"/>
    <property type="project" value="InterPro"/>
</dbReference>
<dbReference type="GO" id="GO:0004022">
    <property type="term" value="F:alcohol dehydrogenase (NAD+) activity"/>
    <property type="evidence" value="ECO:0007669"/>
    <property type="project" value="TreeGrafter"/>
</dbReference>
<dbReference type="PROSITE" id="PS00060">
    <property type="entry name" value="ADH_IRON_2"/>
    <property type="match status" value="1"/>
</dbReference>
<dbReference type="AlphaFoldDB" id="A0A6V8PP71"/>
<proteinExistence type="predicted"/>
<evidence type="ECO:0000313" key="2">
    <source>
        <dbReference type="EMBL" id="GFP32846.1"/>
    </source>
</evidence>
<accession>A0A6V8PP71</accession>
<dbReference type="PANTHER" id="PTHR11496:SF102">
    <property type="entry name" value="ALCOHOL DEHYDROGENASE 4"/>
    <property type="match status" value="1"/>
</dbReference>
<dbReference type="Proteomes" id="UP000568877">
    <property type="component" value="Unassembled WGS sequence"/>
</dbReference>
<dbReference type="InterPro" id="IPR039697">
    <property type="entry name" value="Alcohol_dehydrogenase_Fe"/>
</dbReference>